<dbReference type="Proteomes" id="UP000815325">
    <property type="component" value="Unassembled WGS sequence"/>
</dbReference>
<keyword evidence="4" id="KW-0418">Kinase</keyword>
<dbReference type="PROSITE" id="PS00108">
    <property type="entry name" value="PROTEIN_KINASE_ST"/>
    <property type="match status" value="1"/>
</dbReference>
<evidence type="ECO:0000313" key="8">
    <source>
        <dbReference type="Proteomes" id="UP000815325"/>
    </source>
</evidence>
<dbReference type="Pfam" id="PF00069">
    <property type="entry name" value="Pkinase"/>
    <property type="match status" value="1"/>
</dbReference>
<keyword evidence="1" id="KW-0723">Serine/threonine-protein kinase</keyword>
<gene>
    <name evidence="7" type="ORF">DUNSADRAFT_14402</name>
</gene>
<comment type="caution">
    <text evidence="7">The sequence shown here is derived from an EMBL/GenBank/DDBJ whole genome shotgun (WGS) entry which is preliminary data.</text>
</comment>
<accession>A0ABQ7G7D8</accession>
<proteinExistence type="predicted"/>
<dbReference type="Gene3D" id="1.10.510.10">
    <property type="entry name" value="Transferase(Phosphotransferase) domain 1"/>
    <property type="match status" value="1"/>
</dbReference>
<dbReference type="EMBL" id="MU070034">
    <property type="protein sequence ID" value="KAF5830517.1"/>
    <property type="molecule type" value="Genomic_DNA"/>
</dbReference>
<evidence type="ECO:0000259" key="6">
    <source>
        <dbReference type="PROSITE" id="PS50011"/>
    </source>
</evidence>
<keyword evidence="2" id="KW-0808">Transferase</keyword>
<dbReference type="SMART" id="SM00220">
    <property type="entry name" value="S_TKc"/>
    <property type="match status" value="1"/>
</dbReference>
<keyword evidence="8" id="KW-1185">Reference proteome</keyword>
<evidence type="ECO:0000256" key="3">
    <source>
        <dbReference type="ARBA" id="ARBA00022741"/>
    </source>
</evidence>
<evidence type="ECO:0000256" key="5">
    <source>
        <dbReference type="ARBA" id="ARBA00022840"/>
    </source>
</evidence>
<evidence type="ECO:0000256" key="2">
    <source>
        <dbReference type="ARBA" id="ARBA00022679"/>
    </source>
</evidence>
<feature type="domain" description="Protein kinase" evidence="6">
    <location>
        <begin position="1"/>
        <end position="180"/>
    </location>
</feature>
<dbReference type="InterPro" id="IPR011009">
    <property type="entry name" value="Kinase-like_dom_sf"/>
</dbReference>
<reference evidence="7" key="1">
    <citation type="submission" date="2017-08" db="EMBL/GenBank/DDBJ databases">
        <authorList>
            <person name="Polle J.E."/>
            <person name="Barry K."/>
            <person name="Cushman J."/>
            <person name="Schmutz J."/>
            <person name="Tran D."/>
            <person name="Hathwaick L.T."/>
            <person name="Yim W.C."/>
            <person name="Jenkins J."/>
            <person name="Mckie-Krisberg Z.M."/>
            <person name="Prochnik S."/>
            <person name="Lindquist E."/>
            <person name="Dockter R.B."/>
            <person name="Adam C."/>
            <person name="Molina H."/>
            <person name="Bunkerborg J."/>
            <person name="Jin E."/>
            <person name="Buchheim M."/>
            <person name="Magnuson J."/>
        </authorList>
    </citation>
    <scope>NUCLEOTIDE SEQUENCE</scope>
    <source>
        <strain evidence="7">CCAP 19/18</strain>
    </source>
</reference>
<dbReference type="InterPro" id="IPR008271">
    <property type="entry name" value="Ser/Thr_kinase_AS"/>
</dbReference>
<dbReference type="PANTHER" id="PTHR24350">
    <property type="entry name" value="SERINE/THREONINE-PROTEIN KINASE IAL-RELATED"/>
    <property type="match status" value="1"/>
</dbReference>
<protein>
    <submittedName>
        <fullName evidence="7">Kinase-like domain-containing protein</fullName>
    </submittedName>
</protein>
<sequence length="236" mass="26482">MCLGYQAWIYVPFTTIGSLSWRVVYVCLLQGIIHRDIKPENCLLTDTRVLKLADFGLAVDLREERANTRAGTLEYMSPETLRCPTKKTPDQFKNTPGAQHYEMGADAWAVGTFAYELVVGSPPFKAPGGEMIDTARNIIAVNVTYPSSISEMARSFISSCLRKHSGDRPTVVEMLQHPWIQMFKYDPALVQCRAWHEVGRAQLVSLKQRGQKSAGAYGVRGIGVTPRWYNVLHGMR</sequence>
<dbReference type="SUPFAM" id="SSF56112">
    <property type="entry name" value="Protein kinase-like (PK-like)"/>
    <property type="match status" value="1"/>
</dbReference>
<keyword evidence="5" id="KW-0067">ATP-binding</keyword>
<name>A0ABQ7G7D8_DUNSA</name>
<dbReference type="InterPro" id="IPR030616">
    <property type="entry name" value="Aur-like"/>
</dbReference>
<dbReference type="PROSITE" id="PS50011">
    <property type="entry name" value="PROTEIN_KINASE_DOM"/>
    <property type="match status" value="1"/>
</dbReference>
<evidence type="ECO:0000313" key="7">
    <source>
        <dbReference type="EMBL" id="KAF5830517.1"/>
    </source>
</evidence>
<dbReference type="InterPro" id="IPR000719">
    <property type="entry name" value="Prot_kinase_dom"/>
</dbReference>
<keyword evidence="3" id="KW-0547">Nucleotide-binding</keyword>
<organism evidence="7 8">
    <name type="scientific">Dunaliella salina</name>
    <name type="common">Green alga</name>
    <name type="synonym">Protococcus salinus</name>
    <dbReference type="NCBI Taxonomy" id="3046"/>
    <lineage>
        <taxon>Eukaryota</taxon>
        <taxon>Viridiplantae</taxon>
        <taxon>Chlorophyta</taxon>
        <taxon>core chlorophytes</taxon>
        <taxon>Chlorophyceae</taxon>
        <taxon>CS clade</taxon>
        <taxon>Chlamydomonadales</taxon>
        <taxon>Dunaliellaceae</taxon>
        <taxon>Dunaliella</taxon>
    </lineage>
</organism>
<evidence type="ECO:0000256" key="4">
    <source>
        <dbReference type="ARBA" id="ARBA00022777"/>
    </source>
</evidence>
<evidence type="ECO:0000256" key="1">
    <source>
        <dbReference type="ARBA" id="ARBA00022527"/>
    </source>
</evidence>